<feature type="region of interest" description="Disordered" evidence="1">
    <location>
        <begin position="127"/>
        <end position="180"/>
    </location>
</feature>
<feature type="non-terminal residue" evidence="2">
    <location>
        <position position="180"/>
    </location>
</feature>
<organism evidence="2 3">
    <name type="scientific">Neobacillus paridis</name>
    <dbReference type="NCBI Taxonomy" id="2803862"/>
    <lineage>
        <taxon>Bacteria</taxon>
        <taxon>Bacillati</taxon>
        <taxon>Bacillota</taxon>
        <taxon>Bacilli</taxon>
        <taxon>Bacillales</taxon>
        <taxon>Bacillaceae</taxon>
        <taxon>Neobacillus</taxon>
    </lineage>
</organism>
<feature type="compositionally biased region" description="Polar residues" evidence="1">
    <location>
        <begin position="170"/>
        <end position="180"/>
    </location>
</feature>
<evidence type="ECO:0000313" key="3">
    <source>
        <dbReference type="Proteomes" id="UP000623967"/>
    </source>
</evidence>
<feature type="compositionally biased region" description="Polar residues" evidence="1">
    <location>
        <begin position="141"/>
        <end position="150"/>
    </location>
</feature>
<name>A0ABS1TK47_9BACI</name>
<protein>
    <submittedName>
        <fullName evidence="2">Uncharacterized protein</fullName>
    </submittedName>
</protein>
<reference evidence="2 3" key="1">
    <citation type="submission" date="2021-01" db="EMBL/GenBank/DDBJ databases">
        <title>Genome public.</title>
        <authorList>
            <person name="Liu C."/>
            <person name="Sun Q."/>
        </authorList>
    </citation>
    <scope>NUCLEOTIDE SEQUENCE [LARGE SCALE GENOMIC DNA]</scope>
    <source>
        <strain evidence="2 3">YIM B02564</strain>
    </source>
</reference>
<comment type="caution">
    <text evidence="2">The sequence shown here is derived from an EMBL/GenBank/DDBJ whole genome shotgun (WGS) entry which is preliminary data.</text>
</comment>
<evidence type="ECO:0000256" key="1">
    <source>
        <dbReference type="SAM" id="MobiDB-lite"/>
    </source>
</evidence>
<dbReference type="RefSeq" id="WP_202652992.1">
    <property type="nucleotide sequence ID" value="NZ_JAESWB010000050.1"/>
</dbReference>
<dbReference type="Proteomes" id="UP000623967">
    <property type="component" value="Unassembled WGS sequence"/>
</dbReference>
<keyword evidence="3" id="KW-1185">Reference proteome</keyword>
<accession>A0ABS1TK47</accession>
<feature type="compositionally biased region" description="Basic and acidic residues" evidence="1">
    <location>
        <begin position="129"/>
        <end position="140"/>
    </location>
</feature>
<sequence>MVRHSKQASGIGEQHCCLTMEALSTPFFSIQRMPNDTDQRTVSTLIRWTEDEWRTIARHLCAKQVGEPMRAFDLQKIKARDVFVAQEVLPEERHRKLASIAQGFTGIRARLDALTQLVPEEEQVTACAEKTEDYPERRTASDTAASVSRASEQDLKASDHMPESDGRAAEQTSERNVIPE</sequence>
<gene>
    <name evidence="2" type="ORF">JK635_05520</name>
</gene>
<dbReference type="EMBL" id="JAESWB010000050">
    <property type="protein sequence ID" value="MBL4951698.1"/>
    <property type="molecule type" value="Genomic_DNA"/>
</dbReference>
<feature type="compositionally biased region" description="Basic and acidic residues" evidence="1">
    <location>
        <begin position="151"/>
        <end position="168"/>
    </location>
</feature>
<evidence type="ECO:0000313" key="2">
    <source>
        <dbReference type="EMBL" id="MBL4951698.1"/>
    </source>
</evidence>
<proteinExistence type="predicted"/>